<name>A0A6G1JHR5_9PLEO</name>
<dbReference type="Proteomes" id="UP000799291">
    <property type="component" value="Unassembled WGS sequence"/>
</dbReference>
<reference evidence="2" key="1">
    <citation type="journal article" date="2020" name="Stud. Mycol.">
        <title>101 Dothideomycetes genomes: a test case for predicting lifestyles and emergence of pathogens.</title>
        <authorList>
            <person name="Haridas S."/>
            <person name="Albert R."/>
            <person name="Binder M."/>
            <person name="Bloem J."/>
            <person name="Labutti K."/>
            <person name="Salamov A."/>
            <person name="Andreopoulos B."/>
            <person name="Baker S."/>
            <person name="Barry K."/>
            <person name="Bills G."/>
            <person name="Bluhm B."/>
            <person name="Cannon C."/>
            <person name="Castanera R."/>
            <person name="Culley D."/>
            <person name="Daum C."/>
            <person name="Ezra D."/>
            <person name="Gonzalez J."/>
            <person name="Henrissat B."/>
            <person name="Kuo A."/>
            <person name="Liang C."/>
            <person name="Lipzen A."/>
            <person name="Lutzoni F."/>
            <person name="Magnuson J."/>
            <person name="Mondo S."/>
            <person name="Nolan M."/>
            <person name="Ohm R."/>
            <person name="Pangilinan J."/>
            <person name="Park H.-J."/>
            <person name="Ramirez L."/>
            <person name="Alfaro M."/>
            <person name="Sun H."/>
            <person name="Tritt A."/>
            <person name="Yoshinaga Y."/>
            <person name="Zwiers L.-H."/>
            <person name="Turgeon B."/>
            <person name="Goodwin S."/>
            <person name="Spatafora J."/>
            <person name="Crous P."/>
            <person name="Grigoriev I."/>
        </authorList>
    </citation>
    <scope>NUCLEOTIDE SEQUENCE</scope>
    <source>
        <strain evidence="2">CBS 122367</strain>
    </source>
</reference>
<dbReference type="EMBL" id="MU005571">
    <property type="protein sequence ID" value="KAF2690107.1"/>
    <property type="molecule type" value="Genomic_DNA"/>
</dbReference>
<keyword evidence="3" id="KW-1185">Reference proteome</keyword>
<evidence type="ECO:0000313" key="3">
    <source>
        <dbReference type="Proteomes" id="UP000799291"/>
    </source>
</evidence>
<feature type="region of interest" description="Disordered" evidence="1">
    <location>
        <begin position="263"/>
        <end position="340"/>
    </location>
</feature>
<proteinExistence type="predicted"/>
<evidence type="ECO:0000313" key="2">
    <source>
        <dbReference type="EMBL" id="KAF2690107.1"/>
    </source>
</evidence>
<sequence>MRSYLPRNKRSGGGRTAAFSHPYPPPQAFIDEPAQTTPPTTMALTTATPKAWPPETLTKSSPTPLSPAHTLALVNLCKQRDDAPHLFTPSLAVISIKKMKYIHPTDDLLGKVTLESTTSHHRILPSNIGVLCEDKKTGGVTCCAYAISHYASITRTQVTPPPFTPMEAIESKSFRWKMDAMARNPAQTSINPERGRLPALLDRRSRKKRAEGFGAQRLGYSRMLLVGMLKERAKERCASCMRKVQCKECRVFSARLDVLEGKGREEEECAVESTDDNEREDSDESSGSSASSSSDEQANAEAERATEREKECERERQALQEARDKAEREREKGKDRVEKRTLYAQMMIRGTASWHGRVGGILAPSRW</sequence>
<dbReference type="AlphaFoldDB" id="A0A6G1JHR5"/>
<organism evidence="2 3">
    <name type="scientific">Lentithecium fluviatile CBS 122367</name>
    <dbReference type="NCBI Taxonomy" id="1168545"/>
    <lineage>
        <taxon>Eukaryota</taxon>
        <taxon>Fungi</taxon>
        <taxon>Dikarya</taxon>
        <taxon>Ascomycota</taxon>
        <taxon>Pezizomycotina</taxon>
        <taxon>Dothideomycetes</taxon>
        <taxon>Pleosporomycetidae</taxon>
        <taxon>Pleosporales</taxon>
        <taxon>Massarineae</taxon>
        <taxon>Lentitheciaceae</taxon>
        <taxon>Lentithecium</taxon>
    </lineage>
</organism>
<protein>
    <submittedName>
        <fullName evidence="2">Uncharacterized protein</fullName>
    </submittedName>
</protein>
<evidence type="ECO:0000256" key="1">
    <source>
        <dbReference type="SAM" id="MobiDB-lite"/>
    </source>
</evidence>
<feature type="compositionally biased region" description="Basic and acidic residues" evidence="1">
    <location>
        <begin position="301"/>
        <end position="340"/>
    </location>
</feature>
<feature type="compositionally biased region" description="Low complexity" evidence="1">
    <location>
        <begin position="285"/>
        <end position="300"/>
    </location>
</feature>
<gene>
    <name evidence="2" type="ORF">K458DRAFT_98792</name>
</gene>
<feature type="compositionally biased region" description="Acidic residues" evidence="1">
    <location>
        <begin position="266"/>
        <end position="284"/>
    </location>
</feature>
<accession>A0A6G1JHR5</accession>
<feature type="region of interest" description="Disordered" evidence="1">
    <location>
        <begin position="1"/>
        <end position="38"/>
    </location>
</feature>